<evidence type="ECO:0000313" key="2">
    <source>
        <dbReference type="Proteomes" id="UP000242715"/>
    </source>
</evidence>
<dbReference type="AlphaFoldDB" id="A0A2Z6MRQ5"/>
<accession>A0A2Z6MRQ5</accession>
<dbReference type="Proteomes" id="UP000242715">
    <property type="component" value="Unassembled WGS sequence"/>
</dbReference>
<proteinExistence type="predicted"/>
<evidence type="ECO:0000313" key="1">
    <source>
        <dbReference type="EMBL" id="GAU32373.1"/>
    </source>
</evidence>
<keyword evidence="2" id="KW-1185">Reference proteome</keyword>
<gene>
    <name evidence="1" type="ORF">TSUD_44160</name>
</gene>
<protein>
    <submittedName>
        <fullName evidence="1">Uncharacterized protein</fullName>
    </submittedName>
</protein>
<sequence length="110" mass="12783">MSVVNEFNEAVGFVGFEDLYQPSDAHEMMNSQNVSFYDQIHFSIQKHNIFGSANAMLTRVFITCQTLTVFELPVYLRGWSPRSRKKSRQIFMSMQKFGFIVFRILSANAR</sequence>
<reference evidence="2" key="1">
    <citation type="journal article" date="2017" name="Front. Plant Sci.">
        <title>Climate Clever Clovers: New Paradigm to Reduce the Environmental Footprint of Ruminants by Breeding Low Methanogenic Forages Utilizing Haplotype Variation.</title>
        <authorList>
            <person name="Kaur P."/>
            <person name="Appels R."/>
            <person name="Bayer P.E."/>
            <person name="Keeble-Gagnere G."/>
            <person name="Wang J."/>
            <person name="Hirakawa H."/>
            <person name="Shirasawa K."/>
            <person name="Vercoe P."/>
            <person name="Stefanova K."/>
            <person name="Durmic Z."/>
            <person name="Nichols P."/>
            <person name="Revell C."/>
            <person name="Isobe S.N."/>
            <person name="Edwards D."/>
            <person name="Erskine W."/>
        </authorList>
    </citation>
    <scope>NUCLEOTIDE SEQUENCE [LARGE SCALE GENOMIC DNA]</scope>
    <source>
        <strain evidence="2">cv. Daliak</strain>
    </source>
</reference>
<organism evidence="1 2">
    <name type="scientific">Trifolium subterraneum</name>
    <name type="common">Subterranean clover</name>
    <dbReference type="NCBI Taxonomy" id="3900"/>
    <lineage>
        <taxon>Eukaryota</taxon>
        <taxon>Viridiplantae</taxon>
        <taxon>Streptophyta</taxon>
        <taxon>Embryophyta</taxon>
        <taxon>Tracheophyta</taxon>
        <taxon>Spermatophyta</taxon>
        <taxon>Magnoliopsida</taxon>
        <taxon>eudicotyledons</taxon>
        <taxon>Gunneridae</taxon>
        <taxon>Pentapetalae</taxon>
        <taxon>rosids</taxon>
        <taxon>fabids</taxon>
        <taxon>Fabales</taxon>
        <taxon>Fabaceae</taxon>
        <taxon>Papilionoideae</taxon>
        <taxon>50 kb inversion clade</taxon>
        <taxon>NPAAA clade</taxon>
        <taxon>Hologalegina</taxon>
        <taxon>IRL clade</taxon>
        <taxon>Trifolieae</taxon>
        <taxon>Trifolium</taxon>
    </lineage>
</organism>
<name>A0A2Z6MRQ5_TRISU</name>
<dbReference type="EMBL" id="DF973489">
    <property type="protein sequence ID" value="GAU32373.1"/>
    <property type="molecule type" value="Genomic_DNA"/>
</dbReference>